<dbReference type="EMBL" id="VEPZ02001027">
    <property type="protein sequence ID" value="KAE8700934.1"/>
    <property type="molecule type" value="Genomic_DNA"/>
</dbReference>
<proteinExistence type="predicted"/>
<gene>
    <name evidence="1" type="ORF">F3Y22_tig00110551pilonHSYRG00270</name>
</gene>
<evidence type="ECO:0000313" key="1">
    <source>
        <dbReference type="EMBL" id="KAE8700934.1"/>
    </source>
</evidence>
<dbReference type="InterPro" id="IPR034590">
    <property type="entry name" value="POLYCHOME/GIG1"/>
</dbReference>
<dbReference type="AlphaFoldDB" id="A0A6A3A970"/>
<comment type="caution">
    <text evidence="1">The sequence shown here is derived from an EMBL/GenBank/DDBJ whole genome shotgun (WGS) entry which is preliminary data.</text>
</comment>
<dbReference type="GO" id="GO:0005634">
    <property type="term" value="C:nucleus"/>
    <property type="evidence" value="ECO:0007669"/>
    <property type="project" value="InterPro"/>
</dbReference>
<accession>A0A6A3A970</accession>
<name>A0A6A3A970_HIBSY</name>
<keyword evidence="2" id="KW-1185">Reference proteome</keyword>
<sequence length="224" mass="24814">MVESRDRLIRAVDLAHVFARRRSGTLGIFSDEARELLLSPVRQSRLTGGGRHGEAVLAPRVPLFDMDGLFTDLRPWEKRILLSQAMEGAEGRAVCYRLGIPELLSIISLLFSGKNENEFAVSIYRNAIERRARIGGSQGLTIPEDERGFSSNVSSFGAQLEQNFLTPASTPRLKSHPLSVRKVSKILLVGTNMNAEESELLTPQKKLLNSIDTVGKAVMRNSRN</sequence>
<organism evidence="1 2">
    <name type="scientific">Hibiscus syriacus</name>
    <name type="common">Rose of Sharon</name>
    <dbReference type="NCBI Taxonomy" id="106335"/>
    <lineage>
        <taxon>Eukaryota</taxon>
        <taxon>Viridiplantae</taxon>
        <taxon>Streptophyta</taxon>
        <taxon>Embryophyta</taxon>
        <taxon>Tracheophyta</taxon>
        <taxon>Spermatophyta</taxon>
        <taxon>Magnoliopsida</taxon>
        <taxon>eudicotyledons</taxon>
        <taxon>Gunneridae</taxon>
        <taxon>Pentapetalae</taxon>
        <taxon>rosids</taxon>
        <taxon>malvids</taxon>
        <taxon>Malvales</taxon>
        <taxon>Malvaceae</taxon>
        <taxon>Malvoideae</taxon>
        <taxon>Hibiscus</taxon>
    </lineage>
</organism>
<dbReference type="PANTHER" id="PTHR35119:SF1">
    <property type="entry name" value="PROTEIN POLYCHOME"/>
    <property type="match status" value="1"/>
</dbReference>
<dbReference type="PANTHER" id="PTHR35119">
    <property type="entry name" value="PROTEIN POLYCHOME"/>
    <property type="match status" value="1"/>
</dbReference>
<evidence type="ECO:0000313" key="2">
    <source>
        <dbReference type="Proteomes" id="UP000436088"/>
    </source>
</evidence>
<reference evidence="1" key="1">
    <citation type="submission" date="2019-09" db="EMBL/GenBank/DDBJ databases">
        <title>Draft genome information of white flower Hibiscus syriacus.</title>
        <authorList>
            <person name="Kim Y.-M."/>
        </authorList>
    </citation>
    <scope>NUCLEOTIDE SEQUENCE [LARGE SCALE GENOMIC DNA]</scope>
    <source>
        <strain evidence="1">YM2019G1</strain>
    </source>
</reference>
<dbReference type="Proteomes" id="UP000436088">
    <property type="component" value="Unassembled WGS sequence"/>
</dbReference>
<protein>
    <submittedName>
        <fullName evidence="1">Uncharacterized protein</fullName>
    </submittedName>
</protein>
<dbReference type="GO" id="GO:0051783">
    <property type="term" value="P:regulation of nuclear division"/>
    <property type="evidence" value="ECO:0007669"/>
    <property type="project" value="InterPro"/>
</dbReference>